<protein>
    <submittedName>
        <fullName evidence="4">Helix-turn-helix transcriptional regulator</fullName>
    </submittedName>
</protein>
<keyword evidence="5" id="KW-1185">Reference proteome</keyword>
<feature type="region of interest" description="Disordered" evidence="1">
    <location>
        <begin position="162"/>
        <end position="190"/>
    </location>
</feature>
<dbReference type="InterPro" id="IPR036388">
    <property type="entry name" value="WH-like_DNA-bd_sf"/>
</dbReference>
<name>A0ABT2KGR6_9RHOB</name>
<dbReference type="Proteomes" id="UP000217448">
    <property type="component" value="Unassembled WGS sequence"/>
</dbReference>
<dbReference type="InterPro" id="IPR000792">
    <property type="entry name" value="Tscrpt_reg_LuxR_C"/>
</dbReference>
<feature type="compositionally biased region" description="Polar residues" evidence="1">
    <location>
        <begin position="177"/>
        <end position="190"/>
    </location>
</feature>
<feature type="transmembrane region" description="Helical" evidence="2">
    <location>
        <begin position="52"/>
        <end position="69"/>
    </location>
</feature>
<keyword evidence="2" id="KW-0472">Membrane</keyword>
<gene>
    <name evidence="4" type="ORF">CLG85_004040</name>
</gene>
<dbReference type="SUPFAM" id="SSF46894">
    <property type="entry name" value="C-terminal effector domain of the bipartite response regulators"/>
    <property type="match status" value="1"/>
</dbReference>
<evidence type="ECO:0000313" key="5">
    <source>
        <dbReference type="Proteomes" id="UP000217448"/>
    </source>
</evidence>
<organism evidence="4 5">
    <name type="scientific">Alloyangia mangrovi</name>
    <dbReference type="NCBI Taxonomy" id="1779329"/>
    <lineage>
        <taxon>Bacteria</taxon>
        <taxon>Pseudomonadati</taxon>
        <taxon>Pseudomonadota</taxon>
        <taxon>Alphaproteobacteria</taxon>
        <taxon>Rhodobacterales</taxon>
        <taxon>Roseobacteraceae</taxon>
        <taxon>Alloyangia</taxon>
    </lineage>
</organism>
<feature type="domain" description="HTH luxR-type" evidence="3">
    <location>
        <begin position="99"/>
        <end position="156"/>
    </location>
</feature>
<dbReference type="Gene3D" id="1.10.10.10">
    <property type="entry name" value="Winged helix-like DNA-binding domain superfamily/Winged helix DNA-binding domain"/>
    <property type="match status" value="1"/>
</dbReference>
<evidence type="ECO:0000256" key="1">
    <source>
        <dbReference type="SAM" id="MobiDB-lite"/>
    </source>
</evidence>
<evidence type="ECO:0000256" key="2">
    <source>
        <dbReference type="SAM" id="Phobius"/>
    </source>
</evidence>
<dbReference type="PRINTS" id="PR00038">
    <property type="entry name" value="HTHLUXR"/>
</dbReference>
<keyword evidence="2" id="KW-0812">Transmembrane</keyword>
<comment type="caution">
    <text evidence="4">The sequence shown here is derived from an EMBL/GenBank/DDBJ whole genome shotgun (WGS) entry which is preliminary data.</text>
</comment>
<keyword evidence="2" id="KW-1133">Transmembrane helix</keyword>
<feature type="transmembrane region" description="Helical" evidence="2">
    <location>
        <begin position="12"/>
        <end position="32"/>
    </location>
</feature>
<dbReference type="InterPro" id="IPR016032">
    <property type="entry name" value="Sig_transdc_resp-reg_C-effctor"/>
</dbReference>
<evidence type="ECO:0000313" key="4">
    <source>
        <dbReference type="EMBL" id="MCT4369559.1"/>
    </source>
</evidence>
<reference evidence="5" key="1">
    <citation type="submission" date="2023-07" db="EMBL/GenBank/DDBJ databases">
        <title>Yangia mangrovi SAOS 153D genome.</title>
        <authorList>
            <person name="Verma A."/>
            <person name="Pal Y."/>
            <person name="Sundharam S."/>
            <person name="Bisht B."/>
            <person name="Srinivasan K."/>
        </authorList>
    </citation>
    <scope>NUCLEOTIDE SEQUENCE [LARGE SCALE GENOMIC DNA]</scope>
    <source>
        <strain evidence="5">SAOS 153D</strain>
    </source>
</reference>
<dbReference type="SMART" id="SM00421">
    <property type="entry name" value="HTH_LUXR"/>
    <property type="match status" value="1"/>
</dbReference>
<dbReference type="EMBL" id="NTHN02000005">
    <property type="protein sequence ID" value="MCT4369559.1"/>
    <property type="molecule type" value="Genomic_DNA"/>
</dbReference>
<proteinExistence type="predicted"/>
<dbReference type="RefSeq" id="WP_260348481.1">
    <property type="nucleotide sequence ID" value="NZ_NTHN02000005.1"/>
</dbReference>
<evidence type="ECO:0000259" key="3">
    <source>
        <dbReference type="SMART" id="SM00421"/>
    </source>
</evidence>
<accession>A0ABT2KGR6</accession>
<sequence length="190" mass="20761">MTPQSSERPIILTLLIAVQLICTAFFVVDVIFDATEAGWNPVTDPEAFLEGSMVLCLAAAIWVELRFLLRLLRHNAHLEQQISLATGAFHEIVEAQFSAWGLTGSERDVAMFTLKGMTIPEIAELRGSAEGTVKSHLNAIYRKAGLSGRGALLSHFIEELMSGADPQDPPRPGPTRMQMTSRQVSGITTK</sequence>